<sequence length="86" mass="9622">MQSRWKMQETCDLAGIRYRELDHRSLETLAVLGAEVDDAVTNTARCMLGVKSSGALTRHCPVHERRLTSEQTFVPDADGTVLSHDH</sequence>
<dbReference type="Proteomes" id="UP000016930">
    <property type="component" value="Unassembled WGS sequence"/>
</dbReference>
<name>M2PCC7_CERS8</name>
<organism evidence="1 2">
    <name type="scientific">Ceriporiopsis subvermispora (strain B)</name>
    <name type="common">White-rot fungus</name>
    <name type="synonym">Gelatoporia subvermispora</name>
    <dbReference type="NCBI Taxonomy" id="914234"/>
    <lineage>
        <taxon>Eukaryota</taxon>
        <taxon>Fungi</taxon>
        <taxon>Dikarya</taxon>
        <taxon>Basidiomycota</taxon>
        <taxon>Agaricomycotina</taxon>
        <taxon>Agaricomycetes</taxon>
        <taxon>Polyporales</taxon>
        <taxon>Gelatoporiaceae</taxon>
        <taxon>Gelatoporia</taxon>
    </lineage>
</organism>
<evidence type="ECO:0000313" key="2">
    <source>
        <dbReference type="Proteomes" id="UP000016930"/>
    </source>
</evidence>
<dbReference type="EMBL" id="KB445806">
    <property type="protein sequence ID" value="EMD33334.1"/>
    <property type="molecule type" value="Genomic_DNA"/>
</dbReference>
<reference evidence="1 2" key="1">
    <citation type="journal article" date="2012" name="Proc. Natl. Acad. Sci. U.S.A.">
        <title>Comparative genomics of Ceriporiopsis subvermispora and Phanerochaete chrysosporium provide insight into selective ligninolysis.</title>
        <authorList>
            <person name="Fernandez-Fueyo E."/>
            <person name="Ruiz-Duenas F.J."/>
            <person name="Ferreira P."/>
            <person name="Floudas D."/>
            <person name="Hibbett D.S."/>
            <person name="Canessa P."/>
            <person name="Larrondo L.F."/>
            <person name="James T.Y."/>
            <person name="Seelenfreund D."/>
            <person name="Lobos S."/>
            <person name="Polanco R."/>
            <person name="Tello M."/>
            <person name="Honda Y."/>
            <person name="Watanabe T."/>
            <person name="Watanabe T."/>
            <person name="Ryu J.S."/>
            <person name="Kubicek C.P."/>
            <person name="Schmoll M."/>
            <person name="Gaskell J."/>
            <person name="Hammel K.E."/>
            <person name="St John F.J."/>
            <person name="Vanden Wymelenberg A."/>
            <person name="Sabat G."/>
            <person name="Splinter BonDurant S."/>
            <person name="Syed K."/>
            <person name="Yadav J.S."/>
            <person name="Doddapaneni H."/>
            <person name="Subramanian V."/>
            <person name="Lavin J.L."/>
            <person name="Oguiza J.A."/>
            <person name="Perez G."/>
            <person name="Pisabarro A.G."/>
            <person name="Ramirez L."/>
            <person name="Santoyo F."/>
            <person name="Master E."/>
            <person name="Coutinho P.M."/>
            <person name="Henrissat B."/>
            <person name="Lombard V."/>
            <person name="Magnuson J.K."/>
            <person name="Kuees U."/>
            <person name="Hori C."/>
            <person name="Igarashi K."/>
            <person name="Samejima M."/>
            <person name="Held B.W."/>
            <person name="Barry K.W."/>
            <person name="LaButti K.M."/>
            <person name="Lapidus A."/>
            <person name="Lindquist E.A."/>
            <person name="Lucas S.M."/>
            <person name="Riley R."/>
            <person name="Salamov A.A."/>
            <person name="Hoffmeister D."/>
            <person name="Schwenk D."/>
            <person name="Hadar Y."/>
            <person name="Yarden O."/>
            <person name="de Vries R.P."/>
            <person name="Wiebenga A."/>
            <person name="Stenlid J."/>
            <person name="Eastwood D."/>
            <person name="Grigoriev I.V."/>
            <person name="Berka R.M."/>
            <person name="Blanchette R.A."/>
            <person name="Kersten P."/>
            <person name="Martinez A.T."/>
            <person name="Vicuna R."/>
            <person name="Cullen D."/>
        </authorList>
    </citation>
    <scope>NUCLEOTIDE SEQUENCE [LARGE SCALE GENOMIC DNA]</scope>
    <source>
        <strain evidence="1 2">B</strain>
    </source>
</reference>
<proteinExistence type="predicted"/>
<evidence type="ECO:0000313" key="1">
    <source>
        <dbReference type="EMBL" id="EMD33334.1"/>
    </source>
</evidence>
<dbReference type="AlphaFoldDB" id="M2PCC7"/>
<dbReference type="HOGENOM" id="CLU_2497677_0_0_1"/>
<gene>
    <name evidence="1" type="ORF">CERSUDRAFT_87213</name>
</gene>
<keyword evidence="2" id="KW-1185">Reference proteome</keyword>
<accession>M2PCC7</accession>
<protein>
    <submittedName>
        <fullName evidence="1">Uncharacterized protein</fullName>
    </submittedName>
</protein>